<dbReference type="GO" id="GO:0045892">
    <property type="term" value="P:negative regulation of DNA-templated transcription"/>
    <property type="evidence" value="ECO:0007669"/>
    <property type="project" value="InterPro"/>
</dbReference>
<dbReference type="HOGENOM" id="CLU_169011_3_0_9"/>
<dbReference type="OrthoDB" id="1767600at2"/>
<dbReference type="Gene3D" id="6.10.140.30">
    <property type="entry name" value="Anti-sigma-28 factor FlgM"/>
    <property type="match status" value="1"/>
</dbReference>
<evidence type="ECO:0000256" key="2">
    <source>
        <dbReference type="ARBA" id="ARBA00017823"/>
    </source>
</evidence>
<organism evidence="8 9">
    <name type="scientific">Caldicellulosiruptor saccharolyticus (strain ATCC 43494 / DSM 8903 / Tp8T 6331)</name>
    <dbReference type="NCBI Taxonomy" id="351627"/>
    <lineage>
        <taxon>Bacteria</taxon>
        <taxon>Bacillati</taxon>
        <taxon>Bacillota</taxon>
        <taxon>Bacillota incertae sedis</taxon>
        <taxon>Caldicellulosiruptorales</taxon>
        <taxon>Caldicellulosiruptoraceae</taxon>
        <taxon>Caldicellulosiruptor</taxon>
    </lineage>
</organism>
<keyword evidence="9" id="KW-1185">Reference proteome</keyword>
<evidence type="ECO:0000313" key="8">
    <source>
        <dbReference type="EMBL" id="ABP67252.1"/>
    </source>
</evidence>
<dbReference type="InterPro" id="IPR031316">
    <property type="entry name" value="FlgM_C"/>
</dbReference>
<dbReference type="SUPFAM" id="SSF101498">
    <property type="entry name" value="Anti-sigma factor FlgM"/>
    <property type="match status" value="1"/>
</dbReference>
<evidence type="ECO:0000256" key="6">
    <source>
        <dbReference type="ARBA" id="ARBA00023163"/>
    </source>
</evidence>
<dbReference type="STRING" id="351627.Csac_1662"/>
<sequence length="95" mass="11076">MRIEDRIRIFQIYSSSTKVNRVEKKKDVESTDKLEISCEARDFHAVLNAIKSTPDIREEKVNEIKSKIESGTYNVSAKDVVEKLIREYKQAKNGW</sequence>
<protein>
    <recommendedName>
        <fullName evidence="2">Negative regulator of flagellin synthesis</fullName>
    </recommendedName>
</protein>
<evidence type="ECO:0000256" key="4">
    <source>
        <dbReference type="ARBA" id="ARBA00022795"/>
    </source>
</evidence>
<evidence type="ECO:0000256" key="5">
    <source>
        <dbReference type="ARBA" id="ARBA00023015"/>
    </source>
</evidence>
<dbReference type="RefSeq" id="WP_011917187.1">
    <property type="nucleotide sequence ID" value="NC_009437.1"/>
</dbReference>
<dbReference type="AlphaFoldDB" id="A4XK17"/>
<gene>
    <name evidence="8" type="ordered locus">Csac_1662</name>
</gene>
<dbReference type="GO" id="GO:0044781">
    <property type="term" value="P:bacterial-type flagellum organization"/>
    <property type="evidence" value="ECO:0007669"/>
    <property type="project" value="UniProtKB-KW"/>
</dbReference>
<name>A4XK17_CALS8</name>
<proteinExistence type="inferred from homology"/>
<dbReference type="EMBL" id="CP000679">
    <property type="protein sequence ID" value="ABP67252.1"/>
    <property type="molecule type" value="Genomic_DNA"/>
</dbReference>
<evidence type="ECO:0000259" key="7">
    <source>
        <dbReference type="Pfam" id="PF04316"/>
    </source>
</evidence>
<dbReference type="NCBIfam" id="TIGR03824">
    <property type="entry name" value="FlgM_jcvi"/>
    <property type="match status" value="1"/>
</dbReference>
<dbReference type="InterPro" id="IPR035890">
    <property type="entry name" value="Anti-sigma-28_factor_FlgM_sf"/>
</dbReference>
<keyword evidence="5" id="KW-0805">Transcription regulation</keyword>
<accession>A4XK17</accession>
<comment type="similarity">
    <text evidence="1">Belongs to the FlgM family.</text>
</comment>
<feature type="domain" description="Anti-sigma-28 factor FlgM C-terminal" evidence="7">
    <location>
        <begin position="32"/>
        <end position="85"/>
    </location>
</feature>
<keyword evidence="6" id="KW-0804">Transcription</keyword>
<keyword evidence="3" id="KW-0678">Repressor</keyword>
<evidence type="ECO:0000256" key="1">
    <source>
        <dbReference type="ARBA" id="ARBA00005322"/>
    </source>
</evidence>
<reference evidence="8 9" key="1">
    <citation type="journal article" date="2008" name="Appl. Environ. Microbiol.">
        <title>Hydrogenomics of the extremely thermophilic bacterium Caldicellulosiruptor saccharolyticus.</title>
        <authorList>
            <person name="van de Werken H.J."/>
            <person name="Verhaart M.R."/>
            <person name="VanFossen A.L."/>
            <person name="Willquist K."/>
            <person name="Lewis D.L."/>
            <person name="Nichols J.D."/>
            <person name="Goorissen H.P."/>
            <person name="Mongodin E.F."/>
            <person name="Nelson K.E."/>
            <person name="van Niel E.W."/>
            <person name="Stams A.J."/>
            <person name="Ward D.E."/>
            <person name="de Vos W.M."/>
            <person name="van der Oost J."/>
            <person name="Kelly R.M."/>
            <person name="Kengen S.W."/>
        </authorList>
    </citation>
    <scope>NUCLEOTIDE SEQUENCE [LARGE SCALE GENOMIC DNA]</scope>
    <source>
        <strain evidence="9">ATCC 43494 / DSM 8903 / Tp8T 6331</strain>
    </source>
</reference>
<dbReference type="Pfam" id="PF04316">
    <property type="entry name" value="FlgM"/>
    <property type="match status" value="1"/>
</dbReference>
<keyword evidence="4" id="KW-1005">Bacterial flagellum biogenesis</keyword>
<dbReference type="InterPro" id="IPR007412">
    <property type="entry name" value="FlgM"/>
</dbReference>
<evidence type="ECO:0000256" key="3">
    <source>
        <dbReference type="ARBA" id="ARBA00022491"/>
    </source>
</evidence>
<dbReference type="Proteomes" id="UP000000256">
    <property type="component" value="Chromosome"/>
</dbReference>
<dbReference type="eggNOG" id="COG2747">
    <property type="taxonomic scope" value="Bacteria"/>
</dbReference>
<dbReference type="KEGG" id="csc:Csac_1662"/>
<evidence type="ECO:0000313" key="9">
    <source>
        <dbReference type="Proteomes" id="UP000000256"/>
    </source>
</evidence>